<dbReference type="InterPro" id="IPR019410">
    <property type="entry name" value="Methyltransf_16"/>
</dbReference>
<keyword evidence="1" id="KW-0732">Signal</keyword>
<evidence type="ECO:0000313" key="3">
    <source>
        <dbReference type="Proteomes" id="UP000051952"/>
    </source>
</evidence>
<dbReference type="OrthoDB" id="413520at2759"/>
<dbReference type="InterPro" id="IPR029063">
    <property type="entry name" value="SAM-dependent_MTases_sf"/>
</dbReference>
<feature type="signal peptide" evidence="1">
    <location>
        <begin position="1"/>
        <end position="20"/>
    </location>
</feature>
<gene>
    <name evidence="2" type="ORF">BSAL_68585</name>
</gene>
<dbReference type="SUPFAM" id="SSF53335">
    <property type="entry name" value="S-adenosyl-L-methionine-dependent methyltransferases"/>
    <property type="match status" value="1"/>
</dbReference>
<accession>A0A0S4KKC9</accession>
<protein>
    <submittedName>
        <fullName evidence="2">Methyltransferase family 16, putative</fullName>
    </submittedName>
</protein>
<keyword evidence="2" id="KW-0489">Methyltransferase</keyword>
<dbReference type="AlphaFoldDB" id="A0A0S4KKC9"/>
<reference evidence="3" key="1">
    <citation type="submission" date="2015-09" db="EMBL/GenBank/DDBJ databases">
        <authorList>
            <consortium name="Pathogen Informatics"/>
        </authorList>
    </citation>
    <scope>NUCLEOTIDE SEQUENCE [LARGE SCALE GENOMIC DNA]</scope>
    <source>
        <strain evidence="3">Lake Konstanz</strain>
    </source>
</reference>
<dbReference type="Proteomes" id="UP000051952">
    <property type="component" value="Unassembled WGS sequence"/>
</dbReference>
<dbReference type="PANTHER" id="PTHR14614">
    <property type="entry name" value="HEPATOCELLULAR CARCINOMA-ASSOCIATED ANTIGEN"/>
    <property type="match status" value="1"/>
</dbReference>
<sequence length="272" mass="30084">MTETVLVSLLCGQLLVPLETLPRDGHVAYTVWPCSSFLVNSLAGWRIRSREHDVGVGEMILNSDRIASHMEAWNRIEDSAKVQILMRTKWMSAMQGIRVLELGSGTGIVGIALNALGANVVVTTDMPKCMCLLDSNVTSWNKVQKGGALVTSALAWERYLPGDIDRLLEGYDSDEKIIDILVACDCVYGTEHIGRSPIVAIVSDFLMSKTISRRIVIVAYESRDDDIEESFWYQINQCQSLGHALVNICAADAGEGNEKSETTYQIHSIFKK</sequence>
<evidence type="ECO:0000313" key="2">
    <source>
        <dbReference type="EMBL" id="CUI14069.1"/>
    </source>
</evidence>
<keyword evidence="3" id="KW-1185">Reference proteome</keyword>
<name>A0A0S4KKC9_BODSA</name>
<organism evidence="2 3">
    <name type="scientific">Bodo saltans</name>
    <name type="common">Flagellated protozoan</name>
    <dbReference type="NCBI Taxonomy" id="75058"/>
    <lineage>
        <taxon>Eukaryota</taxon>
        <taxon>Discoba</taxon>
        <taxon>Euglenozoa</taxon>
        <taxon>Kinetoplastea</taxon>
        <taxon>Metakinetoplastina</taxon>
        <taxon>Eubodonida</taxon>
        <taxon>Bodonidae</taxon>
        <taxon>Bodo</taxon>
    </lineage>
</organism>
<evidence type="ECO:0000256" key="1">
    <source>
        <dbReference type="SAM" id="SignalP"/>
    </source>
</evidence>
<dbReference type="Pfam" id="PF10294">
    <property type="entry name" value="Methyltransf_16"/>
    <property type="match status" value="1"/>
</dbReference>
<dbReference type="GO" id="GO:0008168">
    <property type="term" value="F:methyltransferase activity"/>
    <property type="evidence" value="ECO:0007669"/>
    <property type="project" value="UniProtKB-KW"/>
</dbReference>
<keyword evidence="2" id="KW-0808">Transferase</keyword>
<proteinExistence type="predicted"/>
<dbReference type="EMBL" id="CYKH01000478">
    <property type="protein sequence ID" value="CUI14069.1"/>
    <property type="molecule type" value="Genomic_DNA"/>
</dbReference>
<dbReference type="Gene3D" id="3.40.50.150">
    <property type="entry name" value="Vaccinia Virus protein VP39"/>
    <property type="match status" value="1"/>
</dbReference>
<dbReference type="VEuPathDB" id="TriTrypDB:BSAL_68585"/>
<feature type="chain" id="PRO_5006623451" evidence="1">
    <location>
        <begin position="21"/>
        <end position="272"/>
    </location>
</feature>
<dbReference type="GO" id="GO:0032259">
    <property type="term" value="P:methylation"/>
    <property type="evidence" value="ECO:0007669"/>
    <property type="project" value="UniProtKB-KW"/>
</dbReference>